<evidence type="ECO:0000256" key="3">
    <source>
        <dbReference type="ARBA" id="ARBA00012663"/>
    </source>
</evidence>
<dbReference type="SUPFAM" id="SSF51445">
    <property type="entry name" value="(Trans)glycosidases"/>
    <property type="match status" value="1"/>
</dbReference>
<dbReference type="InterPro" id="IPR001764">
    <property type="entry name" value="Glyco_hydro_3_N"/>
</dbReference>
<feature type="domain" description="Glycoside hydrolase family 3 N-terminal" evidence="6">
    <location>
        <begin position="17"/>
        <end position="348"/>
    </location>
</feature>
<comment type="similarity">
    <text evidence="2">Belongs to the glycosyl hydrolase 3 family.</text>
</comment>
<keyword evidence="4" id="KW-0378">Hydrolase</keyword>
<dbReference type="GO" id="GO:0009254">
    <property type="term" value="P:peptidoglycan turnover"/>
    <property type="evidence" value="ECO:0007669"/>
    <property type="project" value="TreeGrafter"/>
</dbReference>
<keyword evidence="5" id="KW-0326">Glycosidase</keyword>
<gene>
    <name evidence="7" type="ORF">LCGC14_0939840</name>
</gene>
<dbReference type="PANTHER" id="PTHR30480:SF13">
    <property type="entry name" value="BETA-HEXOSAMINIDASE"/>
    <property type="match status" value="1"/>
</dbReference>
<accession>A0A0F9P6J6</accession>
<dbReference type="GO" id="GO:0004563">
    <property type="term" value="F:beta-N-acetylhexosaminidase activity"/>
    <property type="evidence" value="ECO:0007669"/>
    <property type="project" value="UniProtKB-EC"/>
</dbReference>
<dbReference type="PROSITE" id="PS00775">
    <property type="entry name" value="GLYCOSYL_HYDROL_F3"/>
    <property type="match status" value="1"/>
</dbReference>
<dbReference type="EC" id="3.2.1.52" evidence="3"/>
<dbReference type="InterPro" id="IPR050226">
    <property type="entry name" value="NagZ_Beta-hexosaminidase"/>
</dbReference>
<dbReference type="AlphaFoldDB" id="A0A0F9P6J6"/>
<dbReference type="Gene3D" id="3.20.20.300">
    <property type="entry name" value="Glycoside hydrolase, family 3, N-terminal domain"/>
    <property type="match status" value="1"/>
</dbReference>
<dbReference type="InterPro" id="IPR019800">
    <property type="entry name" value="Glyco_hydro_3_AS"/>
</dbReference>
<dbReference type="Pfam" id="PF00933">
    <property type="entry name" value="Glyco_hydro_3"/>
    <property type="match status" value="1"/>
</dbReference>
<dbReference type="EMBL" id="LAZR01003280">
    <property type="protein sequence ID" value="KKN20022.1"/>
    <property type="molecule type" value="Genomic_DNA"/>
</dbReference>
<name>A0A0F9P6J6_9ZZZZ</name>
<comment type="caution">
    <text evidence="7">The sequence shown here is derived from an EMBL/GenBank/DDBJ whole genome shotgun (WGS) entry which is preliminary data.</text>
</comment>
<evidence type="ECO:0000313" key="7">
    <source>
        <dbReference type="EMBL" id="KKN20022.1"/>
    </source>
</evidence>
<evidence type="ECO:0000259" key="6">
    <source>
        <dbReference type="Pfam" id="PF00933"/>
    </source>
</evidence>
<dbReference type="GO" id="GO:0005975">
    <property type="term" value="P:carbohydrate metabolic process"/>
    <property type="evidence" value="ECO:0007669"/>
    <property type="project" value="InterPro"/>
</dbReference>
<evidence type="ECO:0000256" key="1">
    <source>
        <dbReference type="ARBA" id="ARBA00001231"/>
    </source>
</evidence>
<organism evidence="7">
    <name type="scientific">marine sediment metagenome</name>
    <dbReference type="NCBI Taxonomy" id="412755"/>
    <lineage>
        <taxon>unclassified sequences</taxon>
        <taxon>metagenomes</taxon>
        <taxon>ecological metagenomes</taxon>
    </lineage>
</organism>
<comment type="catalytic activity">
    <reaction evidence="1">
        <text>Hydrolysis of terminal non-reducing N-acetyl-D-hexosamine residues in N-acetyl-beta-D-hexosaminides.</text>
        <dbReference type="EC" id="3.2.1.52"/>
    </reaction>
</comment>
<evidence type="ECO:0000256" key="2">
    <source>
        <dbReference type="ARBA" id="ARBA00005336"/>
    </source>
</evidence>
<reference evidence="7" key="1">
    <citation type="journal article" date="2015" name="Nature">
        <title>Complex archaea that bridge the gap between prokaryotes and eukaryotes.</title>
        <authorList>
            <person name="Spang A."/>
            <person name="Saw J.H."/>
            <person name="Jorgensen S.L."/>
            <person name="Zaremba-Niedzwiedzka K."/>
            <person name="Martijn J."/>
            <person name="Lind A.E."/>
            <person name="van Eijk R."/>
            <person name="Schleper C."/>
            <person name="Guy L."/>
            <person name="Ettema T.J."/>
        </authorList>
    </citation>
    <scope>NUCLEOTIDE SEQUENCE</scope>
</reference>
<evidence type="ECO:0000256" key="5">
    <source>
        <dbReference type="ARBA" id="ARBA00023295"/>
    </source>
</evidence>
<sequence>MLEAIPYTKATELLTKKDKIGQLFMPSAFINDTESEIQEIEKLIREEQVGSLCFFHSRASAATNFEGLKPIIHNENSFITLKKLIGRYQQASKYPLLIAIDAEWGLAMRIENTPQYPYAITLGALPDSSADLIYDVGKDIALDCKKAGIHWNLAPCVDINNNPNNPVIGYRSFGENKFKVTQKALAYIKGTQDAGILTSIKHFPGHGDTDADSHLELPLIDKTKQELLENELFPFQKLIDEGVDSVMVGHLSVPALANGSTISSSISKEIIKGMLRNEMGYKGVVISDALNMHAVSKNYTVKGELAWLAFDAGNDVLCFAEHIPESVQTILAKASEPQIEESFRRIWQLKEKVFAATLSTKQSTVIDKPINELSPNSILGNSADLNRKIAMKSLTLVKGTEKLISDFKGTNFVGIQFSKSIENQFFKNINQNIEFTLLPSIDSVLNSGDNILLALFPPQVKPNQNFGFTKEELIFINELVQTKNVVLYLFGNPYVLQHIDVKNIKSLVLVYQDFDVFQEVAAEHFLGNFTAQGKLSVSI</sequence>
<dbReference type="InterPro" id="IPR036962">
    <property type="entry name" value="Glyco_hydro_3_N_sf"/>
</dbReference>
<proteinExistence type="inferred from homology"/>
<dbReference type="InterPro" id="IPR017853">
    <property type="entry name" value="GH"/>
</dbReference>
<protein>
    <recommendedName>
        <fullName evidence="3">beta-N-acetylhexosaminidase</fullName>
        <ecNumber evidence="3">3.2.1.52</ecNumber>
    </recommendedName>
</protein>
<evidence type="ECO:0000256" key="4">
    <source>
        <dbReference type="ARBA" id="ARBA00022801"/>
    </source>
</evidence>
<dbReference type="PANTHER" id="PTHR30480">
    <property type="entry name" value="BETA-HEXOSAMINIDASE-RELATED"/>
    <property type="match status" value="1"/>
</dbReference>